<dbReference type="InterPro" id="IPR015433">
    <property type="entry name" value="PI3/4_kinase"/>
</dbReference>
<evidence type="ECO:0000256" key="6">
    <source>
        <dbReference type="ARBA" id="ARBA00023985"/>
    </source>
</evidence>
<dbReference type="GO" id="GO:0034272">
    <property type="term" value="C:phosphatidylinositol 3-kinase complex, class III, type II"/>
    <property type="evidence" value="ECO:0007669"/>
    <property type="project" value="TreeGrafter"/>
</dbReference>
<dbReference type="Proteomes" id="UP000249464">
    <property type="component" value="Unassembled WGS sequence"/>
</dbReference>
<dbReference type="GO" id="GO:0005524">
    <property type="term" value="F:ATP binding"/>
    <property type="evidence" value="ECO:0007669"/>
    <property type="project" value="UniProtKB-UniRule"/>
</dbReference>
<dbReference type="InterPro" id="IPR002420">
    <property type="entry name" value="PI3K-type_C2_dom"/>
</dbReference>
<gene>
    <name evidence="12" type="primary">BQ5605_C033g11149</name>
    <name evidence="12" type="ORF">BQ5605_C033G11149</name>
</gene>
<proteinExistence type="inferred from homology"/>
<feature type="compositionally biased region" description="Low complexity" evidence="8">
    <location>
        <begin position="484"/>
        <end position="494"/>
    </location>
</feature>
<protein>
    <recommendedName>
        <fullName evidence="7">Phosphatidylinositol 3-kinase VPS34</fullName>
        <ecNumber evidence="7">2.7.1.137</ecNumber>
    </recommendedName>
</protein>
<dbReference type="PANTHER" id="PTHR10048">
    <property type="entry name" value="PHOSPHATIDYLINOSITOL KINASE"/>
    <property type="match status" value="1"/>
</dbReference>
<feature type="region of interest" description="Disordered" evidence="8">
    <location>
        <begin position="479"/>
        <end position="516"/>
    </location>
</feature>
<evidence type="ECO:0000256" key="3">
    <source>
        <dbReference type="ARBA" id="ARBA00022741"/>
    </source>
</evidence>
<dbReference type="Pfam" id="PF00454">
    <property type="entry name" value="PI3_PI4_kinase"/>
    <property type="match status" value="1"/>
</dbReference>
<evidence type="ECO:0000259" key="10">
    <source>
        <dbReference type="PROSITE" id="PS51545"/>
    </source>
</evidence>
<evidence type="ECO:0000256" key="1">
    <source>
        <dbReference type="ARBA" id="ARBA00006209"/>
    </source>
</evidence>
<dbReference type="CDD" id="cd00870">
    <property type="entry name" value="PI3Ka_III"/>
    <property type="match status" value="1"/>
</dbReference>
<dbReference type="GO" id="GO:0048015">
    <property type="term" value="P:phosphatidylinositol-mediated signaling"/>
    <property type="evidence" value="ECO:0007669"/>
    <property type="project" value="TreeGrafter"/>
</dbReference>
<feature type="compositionally biased region" description="Low complexity" evidence="8">
    <location>
        <begin position="6"/>
        <end position="23"/>
    </location>
</feature>
<dbReference type="EMBL" id="FQNC01000066">
    <property type="protein sequence ID" value="SGZ01491.1"/>
    <property type="molecule type" value="Genomic_DNA"/>
</dbReference>
<feature type="domain" description="PIK helical" evidence="10">
    <location>
        <begin position="351"/>
        <end position="568"/>
    </location>
</feature>
<dbReference type="Pfam" id="PF00613">
    <property type="entry name" value="PI3Ka"/>
    <property type="match status" value="1"/>
</dbReference>
<evidence type="ECO:0000313" key="13">
    <source>
        <dbReference type="Proteomes" id="UP000249464"/>
    </source>
</evidence>
<name>A0A2X0N2Y3_9BASI</name>
<dbReference type="SUPFAM" id="SSF49562">
    <property type="entry name" value="C2 domain (Calcium/lipid-binding domain, CaLB)"/>
    <property type="match status" value="1"/>
</dbReference>
<feature type="domain" description="C2 PI3K-type" evidence="11">
    <location>
        <begin position="59"/>
        <end position="215"/>
    </location>
</feature>
<accession>A0A2X0N2Y3</accession>
<dbReference type="InterPro" id="IPR008290">
    <property type="entry name" value="PI3K_Vps34"/>
</dbReference>
<comment type="similarity">
    <text evidence="1">Belongs to the PI3/PI4-kinase family. Type III PI4K subfamily.</text>
</comment>
<dbReference type="InterPro" id="IPR036940">
    <property type="entry name" value="PI3/4_kinase_cat_sf"/>
</dbReference>
<dbReference type="GO" id="GO:0005768">
    <property type="term" value="C:endosome"/>
    <property type="evidence" value="ECO:0007669"/>
    <property type="project" value="TreeGrafter"/>
</dbReference>
<dbReference type="InterPro" id="IPR001263">
    <property type="entry name" value="PI3K_accessory_dom"/>
</dbReference>
<dbReference type="InterPro" id="IPR000403">
    <property type="entry name" value="PI3/4_kinase_cat_dom"/>
</dbReference>
<dbReference type="GO" id="GO:0000407">
    <property type="term" value="C:phagophore assembly site"/>
    <property type="evidence" value="ECO:0007669"/>
    <property type="project" value="TreeGrafter"/>
</dbReference>
<evidence type="ECO:0000313" key="12">
    <source>
        <dbReference type="EMBL" id="SGZ01491.1"/>
    </source>
</evidence>
<dbReference type="Gene3D" id="1.10.1070.11">
    <property type="entry name" value="Phosphatidylinositol 3-/4-kinase, catalytic domain"/>
    <property type="match status" value="1"/>
</dbReference>
<dbReference type="Gene3D" id="3.30.1010.10">
    <property type="entry name" value="Phosphatidylinositol 3-kinase Catalytic Subunit, Chain A, domain 4"/>
    <property type="match status" value="1"/>
</dbReference>
<dbReference type="FunFam" id="1.10.1070.11:FF:000002">
    <property type="entry name" value="Phosphatidylinositol 3-kinase catalytic subunit type 3"/>
    <property type="match status" value="1"/>
</dbReference>
<feature type="compositionally biased region" description="Basic residues" evidence="8">
    <location>
        <begin position="495"/>
        <end position="510"/>
    </location>
</feature>
<dbReference type="InterPro" id="IPR016024">
    <property type="entry name" value="ARM-type_fold"/>
</dbReference>
<dbReference type="SMART" id="SM00142">
    <property type="entry name" value="PI3K_C2"/>
    <property type="match status" value="1"/>
</dbReference>
<dbReference type="STRING" id="796604.A0A2X0N2Y3"/>
<dbReference type="InterPro" id="IPR011009">
    <property type="entry name" value="Kinase-like_dom_sf"/>
</dbReference>
<dbReference type="GO" id="GO:0005777">
    <property type="term" value="C:peroxisome"/>
    <property type="evidence" value="ECO:0007669"/>
    <property type="project" value="TreeGrafter"/>
</dbReference>
<dbReference type="GO" id="GO:0034271">
    <property type="term" value="C:phosphatidylinositol 3-kinase complex, class III, type I"/>
    <property type="evidence" value="ECO:0007669"/>
    <property type="project" value="TreeGrafter"/>
</dbReference>
<dbReference type="Gene3D" id="2.60.40.150">
    <property type="entry name" value="C2 domain"/>
    <property type="match status" value="1"/>
</dbReference>
<comment type="catalytic activity">
    <reaction evidence="6">
        <text>a 1,2-diacyl-sn-glycero-3-phospho-(1D-myo-inositol) + ATP = a 1,2-diacyl-sn-glycero-3-phospho-(1D-myo-inositol-3-phosphate) + ADP + H(+)</text>
        <dbReference type="Rhea" id="RHEA:12709"/>
        <dbReference type="ChEBI" id="CHEBI:15378"/>
        <dbReference type="ChEBI" id="CHEBI:30616"/>
        <dbReference type="ChEBI" id="CHEBI:57880"/>
        <dbReference type="ChEBI" id="CHEBI:58088"/>
        <dbReference type="ChEBI" id="CHEBI:456216"/>
        <dbReference type="EC" id="2.7.1.137"/>
    </reaction>
    <physiologicalReaction direction="left-to-right" evidence="6">
        <dbReference type="Rhea" id="RHEA:12710"/>
    </physiologicalReaction>
</comment>
<evidence type="ECO:0000256" key="5">
    <source>
        <dbReference type="ARBA" id="ARBA00022840"/>
    </source>
</evidence>
<dbReference type="SMART" id="SM00145">
    <property type="entry name" value="PI3Ka"/>
    <property type="match status" value="1"/>
</dbReference>
<sequence length="938" mass="105469">MDSPRRTSSTATASTSSLPPNTSHSSLDSSLTFVRHHQLTVPLQLRLCSLVGPLPTHSLTTLLQTPSLKHSALATPPSLPPDLFLILQLYSSNKPILPPWKSSYKFFKSRSSIEWNSEPIEFGIQCSDLPLDAQLATTVYSLAGPDQPPLVIGGSTLPLFSKNKRLLKAGKQRLFLHRDCEADGKVPSTTPSKLANDGERGHDRLGVLEKCVRRHESGEVRREDWVDKLAFRQIEKSYQVEASKSPHLFLYIDLPRFDFPVVFSEHVRNESGEQGTGDGAEPAFSPQEYTLPTLASPAVPLPGTTNAPTIEAVSAPIHSLFPIIDPEIVRENPVEAKHRRLVRSHRSGPLDRELKPNAKIRDELNDILRYPPTRDLTSTQRDLLWQFRFYLTRDKRALTKFLKAVAWSDPGEVQQAVEVLLGMWVEIEMDDALELLGPGEAFRDRRVRAFAVKRLEKADDEELMLYLLQLVQAIKFEPPPPSMSPSSSTSSSMLRHSRHLGHSHSHHHHRVDPSTPPTTALSLIDFLIERSAQNPVLGNHFHWYIQVEREDKERGSLFADVGRRFERRVAELEASSSASNSLEMGPETRRDGLRRQTDLIARLSSLAYELRMSKDARPKKIERLRAYIRAHLLKFDVPIALPLDAKTRIVGIDPERSSVFKSNLFPLKLHFLTSEGGAYPVIFKNGDDLRQDQLVIQLFTLMDRLLLSENLDLKLMPYRVLATAQLDGMVQFVESKTLQDILSEFGAQGLLGYLKQGIGNEGVAVSEGVVRAEVLDTYVRSCAGYCVVTYLLGVGDRHLDNLLLSPDGHFFHVDFGYILGRDPKPFPPAVKVCKEMVDAMGGLHSTEYKRFKKLCGTAFSLLRKNGNLLINLVSLMTEANIQDIKIEPDKAVGKVQDKFLLHLSEEEAIKQFEALLNETSYFTSVLDRIHSVAQYWRS</sequence>
<dbReference type="SMART" id="SM00146">
    <property type="entry name" value="PI3Kc"/>
    <property type="match status" value="1"/>
</dbReference>
<evidence type="ECO:0000259" key="11">
    <source>
        <dbReference type="PROSITE" id="PS51547"/>
    </source>
</evidence>
<feature type="region of interest" description="Disordered" evidence="8">
    <location>
        <begin position="1"/>
        <end position="23"/>
    </location>
</feature>
<dbReference type="Pfam" id="PF00792">
    <property type="entry name" value="PI3K_C2"/>
    <property type="match status" value="1"/>
</dbReference>
<dbReference type="InterPro" id="IPR057756">
    <property type="entry name" value="PI3-kinase_type3/VPS34_cat"/>
</dbReference>
<reference evidence="12 13" key="1">
    <citation type="submission" date="2016-11" db="EMBL/GenBank/DDBJ databases">
        <authorList>
            <person name="Jaros S."/>
            <person name="Januszkiewicz K."/>
            <person name="Wedrychowicz H."/>
        </authorList>
    </citation>
    <scope>NUCLEOTIDE SEQUENCE [LARGE SCALE GENOMIC DNA]</scope>
</reference>
<evidence type="ECO:0000256" key="2">
    <source>
        <dbReference type="ARBA" id="ARBA00022679"/>
    </source>
</evidence>
<keyword evidence="2 7" id="KW-0808">Transferase</keyword>
<keyword evidence="3 7" id="KW-0547">Nucleotide-binding</keyword>
<dbReference type="CDD" id="cd00896">
    <property type="entry name" value="PI3Kc_III"/>
    <property type="match status" value="1"/>
</dbReference>
<dbReference type="InterPro" id="IPR035892">
    <property type="entry name" value="C2_domain_sf"/>
</dbReference>
<evidence type="ECO:0000256" key="4">
    <source>
        <dbReference type="ARBA" id="ARBA00022777"/>
    </source>
</evidence>
<dbReference type="PROSITE" id="PS51545">
    <property type="entry name" value="PIK_HELICAL"/>
    <property type="match status" value="1"/>
</dbReference>
<dbReference type="InterPro" id="IPR018936">
    <property type="entry name" value="PI3/4_kinase_CS"/>
</dbReference>
<keyword evidence="13" id="KW-1185">Reference proteome</keyword>
<evidence type="ECO:0000259" key="9">
    <source>
        <dbReference type="PROSITE" id="PS50290"/>
    </source>
</evidence>
<organism evidence="12 13">
    <name type="scientific">Microbotryum silenes-dioicae</name>
    <dbReference type="NCBI Taxonomy" id="796604"/>
    <lineage>
        <taxon>Eukaryota</taxon>
        <taxon>Fungi</taxon>
        <taxon>Dikarya</taxon>
        <taxon>Basidiomycota</taxon>
        <taxon>Pucciniomycotina</taxon>
        <taxon>Microbotryomycetes</taxon>
        <taxon>Microbotryales</taxon>
        <taxon>Microbotryaceae</taxon>
        <taxon>Microbotryum</taxon>
    </lineage>
</organism>
<dbReference type="PROSITE" id="PS00915">
    <property type="entry name" value="PI3_4_KINASE_1"/>
    <property type="match status" value="1"/>
</dbReference>
<evidence type="ECO:0000256" key="8">
    <source>
        <dbReference type="SAM" id="MobiDB-lite"/>
    </source>
</evidence>
<dbReference type="PROSITE" id="PS50290">
    <property type="entry name" value="PI3_4_KINASE_3"/>
    <property type="match status" value="1"/>
</dbReference>
<dbReference type="GO" id="GO:0000045">
    <property type="term" value="P:autophagosome assembly"/>
    <property type="evidence" value="ECO:0007669"/>
    <property type="project" value="TreeGrafter"/>
</dbReference>
<dbReference type="EC" id="2.7.1.137" evidence="7"/>
<keyword evidence="4 7" id="KW-0418">Kinase</keyword>
<dbReference type="AlphaFoldDB" id="A0A2X0N2Y3"/>
<dbReference type="SUPFAM" id="SSF48371">
    <property type="entry name" value="ARM repeat"/>
    <property type="match status" value="1"/>
</dbReference>
<dbReference type="PROSITE" id="PS51547">
    <property type="entry name" value="C2_PI3K"/>
    <property type="match status" value="1"/>
</dbReference>
<dbReference type="PROSITE" id="PS00916">
    <property type="entry name" value="PI3_4_KINASE_2"/>
    <property type="match status" value="1"/>
</dbReference>
<dbReference type="GO" id="GO:0016303">
    <property type="term" value="F:1-phosphatidylinositol-3-kinase activity"/>
    <property type="evidence" value="ECO:0007669"/>
    <property type="project" value="UniProtKB-UniRule"/>
</dbReference>
<dbReference type="InterPro" id="IPR042236">
    <property type="entry name" value="PI3K_accessory_sf"/>
</dbReference>
<keyword evidence="5 7" id="KW-0067">ATP-binding</keyword>
<feature type="domain" description="PI3K/PI4K catalytic" evidence="9">
    <location>
        <begin position="653"/>
        <end position="924"/>
    </location>
</feature>
<evidence type="ECO:0000256" key="7">
    <source>
        <dbReference type="PIRNR" id="PIRNR000587"/>
    </source>
</evidence>
<dbReference type="FunFam" id="3.30.1010.10:FF:000002">
    <property type="entry name" value="Phosphatidylinositol 3-kinase catalytic subunit type 3"/>
    <property type="match status" value="1"/>
</dbReference>
<dbReference type="PANTHER" id="PTHR10048:SF7">
    <property type="entry name" value="PHOSPHATIDYLINOSITOL 3-KINASE CATALYTIC SUBUNIT TYPE 3"/>
    <property type="match status" value="1"/>
</dbReference>
<dbReference type="Gene3D" id="1.25.40.70">
    <property type="entry name" value="Phosphatidylinositol 3-kinase, accessory domain (PIK)"/>
    <property type="match status" value="1"/>
</dbReference>
<dbReference type="PIRSF" id="PIRSF000587">
    <property type="entry name" value="PI3K_Vps34"/>
    <property type="match status" value="1"/>
</dbReference>
<dbReference type="SUPFAM" id="SSF56112">
    <property type="entry name" value="Protein kinase-like (PK-like)"/>
    <property type="match status" value="1"/>
</dbReference>
<dbReference type="GO" id="GO:0006897">
    <property type="term" value="P:endocytosis"/>
    <property type="evidence" value="ECO:0007669"/>
    <property type="project" value="TreeGrafter"/>
</dbReference>